<dbReference type="AlphaFoldDB" id="A0A4P7N7T0"/>
<evidence type="ECO:0000313" key="1">
    <source>
        <dbReference type="EMBL" id="QBZ58523.1"/>
    </source>
</evidence>
<protein>
    <submittedName>
        <fullName evidence="1">Uncharacterized protein</fullName>
    </submittedName>
</protein>
<organism evidence="1 2">
    <name type="scientific">Pyricularia oryzae</name>
    <name type="common">Rice blast fungus</name>
    <name type="synonym">Magnaporthe oryzae</name>
    <dbReference type="NCBI Taxonomy" id="318829"/>
    <lineage>
        <taxon>Eukaryota</taxon>
        <taxon>Fungi</taxon>
        <taxon>Dikarya</taxon>
        <taxon>Ascomycota</taxon>
        <taxon>Pezizomycotina</taxon>
        <taxon>Sordariomycetes</taxon>
        <taxon>Sordariomycetidae</taxon>
        <taxon>Magnaporthales</taxon>
        <taxon>Pyriculariaceae</taxon>
        <taxon>Pyricularia</taxon>
    </lineage>
</organism>
<accession>A0A4P7N7T0</accession>
<name>A0A4P7N7T0_PYROR</name>
<proteinExistence type="predicted"/>
<reference evidence="1 2" key="1">
    <citation type="journal article" date="2019" name="Mol. Biol. Evol.">
        <title>Blast fungal genomes show frequent chromosomal changes, gene gains and losses, and effector gene turnover.</title>
        <authorList>
            <person name="Gomez Luciano L.B."/>
            <person name="Jason Tsai I."/>
            <person name="Chuma I."/>
            <person name="Tosa Y."/>
            <person name="Chen Y.H."/>
            <person name="Li J.Y."/>
            <person name="Li M.Y."/>
            <person name="Jade Lu M.Y."/>
            <person name="Nakayashiki H."/>
            <person name="Li W.H."/>
        </authorList>
    </citation>
    <scope>NUCLEOTIDE SEQUENCE [LARGE SCALE GENOMIC DNA]</scope>
    <source>
        <strain evidence="1">MZ5-1-6</strain>
    </source>
</reference>
<dbReference type="EMBL" id="CP034206">
    <property type="protein sequence ID" value="QBZ58523.1"/>
    <property type="molecule type" value="Genomic_DNA"/>
</dbReference>
<evidence type="ECO:0000313" key="2">
    <source>
        <dbReference type="Proteomes" id="UP000294847"/>
    </source>
</evidence>
<sequence length="86" mass="10012">MASPIFAIAAIVTSVRSGWELSRLIKRRKFDKKSKSVSSSLWKARRLMRNKEYKYWREKYELANSRYDLPSSIGASLGNNYWTGGF</sequence>
<dbReference type="Proteomes" id="UP000294847">
    <property type="component" value="Chromosome 3"/>
</dbReference>
<gene>
    <name evidence="1" type="ORF">PoMZ_03477</name>
</gene>